<evidence type="ECO:0000256" key="1">
    <source>
        <dbReference type="SAM" id="MobiDB-lite"/>
    </source>
</evidence>
<feature type="transmembrane region" description="Helical" evidence="2">
    <location>
        <begin position="101"/>
        <end position="121"/>
    </location>
</feature>
<dbReference type="EMBL" id="JACCBY010000004">
    <property type="protein sequence ID" value="NYD91088.1"/>
    <property type="molecule type" value="Genomic_DNA"/>
</dbReference>
<comment type="caution">
    <text evidence="3">The sequence shown here is derived from an EMBL/GenBank/DDBJ whole genome shotgun (WGS) entry which is preliminary data.</text>
</comment>
<evidence type="ECO:0000313" key="4">
    <source>
        <dbReference type="Proteomes" id="UP000517753"/>
    </source>
</evidence>
<organism evidence="3 4">
    <name type="scientific">Sphingomonas melonis</name>
    <dbReference type="NCBI Taxonomy" id="152682"/>
    <lineage>
        <taxon>Bacteria</taxon>
        <taxon>Pseudomonadati</taxon>
        <taxon>Pseudomonadota</taxon>
        <taxon>Alphaproteobacteria</taxon>
        <taxon>Sphingomonadales</taxon>
        <taxon>Sphingomonadaceae</taxon>
        <taxon>Sphingomonas</taxon>
    </lineage>
</organism>
<feature type="transmembrane region" description="Helical" evidence="2">
    <location>
        <begin position="72"/>
        <end position="94"/>
    </location>
</feature>
<evidence type="ECO:0000313" key="3">
    <source>
        <dbReference type="EMBL" id="NYD91088.1"/>
    </source>
</evidence>
<dbReference type="PANTHER" id="PTHR43483:SF3">
    <property type="entry name" value="MEMBRANE TRANSPORTER PROTEIN HI_0806-RELATED"/>
    <property type="match status" value="1"/>
</dbReference>
<dbReference type="PANTHER" id="PTHR43483">
    <property type="entry name" value="MEMBRANE TRANSPORTER PROTEIN HI_0806-RELATED"/>
    <property type="match status" value="1"/>
</dbReference>
<keyword evidence="2" id="KW-0812">Transmembrane</keyword>
<feature type="region of interest" description="Disordered" evidence="1">
    <location>
        <begin position="285"/>
        <end position="305"/>
    </location>
</feature>
<keyword evidence="4" id="KW-1185">Reference proteome</keyword>
<feature type="transmembrane region" description="Helical" evidence="2">
    <location>
        <begin position="6"/>
        <end position="27"/>
    </location>
</feature>
<reference evidence="3 4" key="1">
    <citation type="submission" date="2020-08" db="EMBL/GenBank/DDBJ databases">
        <title>The Agave Microbiome: Exploring the role of microbial communities in plant adaptations to desert environments.</title>
        <authorList>
            <person name="Partida-Martinez L.P."/>
        </authorList>
    </citation>
    <scope>NUCLEOTIDE SEQUENCE [LARGE SCALE GENOMIC DNA]</scope>
    <source>
        <strain evidence="3 4">AS2.3</strain>
    </source>
</reference>
<dbReference type="AlphaFoldDB" id="A0A7Y9FPI0"/>
<keyword evidence="2" id="KW-1133">Transmembrane helix</keyword>
<feature type="transmembrane region" description="Helical" evidence="2">
    <location>
        <begin position="203"/>
        <end position="224"/>
    </location>
</feature>
<sequence length="305" mass="31149">MPYLAVLLTVLGLATLVFVVALALRWWRDPVSPRLEGILLSAVANFFDALGIGSFAPSTAYLKIRRLTPDVLIPSTMIVGYTIATVTEAFVYITSVAVDPMLLASCIAASGLGAVLGVALAPQLPVRAIQTTIGVGLLIAAVLYSLANLSIFPGGGTASSLPPSGFLLLATASFMLGILTNLGIGSFAPTLILVSLLGMDPRAAFPIMMGSAALIFVASGTAIVRTRPLNMGLVAGMAIGGAPAVLLAAFLIKSLPLGALRWGVVAVVAYAAVLMLRSAARARASSGHTAPTPSTNTNIIAGDPR</sequence>
<feature type="compositionally biased region" description="Polar residues" evidence="1">
    <location>
        <begin position="287"/>
        <end position="299"/>
    </location>
</feature>
<evidence type="ECO:0000256" key="2">
    <source>
        <dbReference type="SAM" id="Phobius"/>
    </source>
</evidence>
<feature type="transmembrane region" description="Helical" evidence="2">
    <location>
        <begin position="133"/>
        <end position="154"/>
    </location>
</feature>
<protein>
    <submittedName>
        <fullName evidence="3">Putative membrane protein YfcA</fullName>
    </submittedName>
</protein>
<feature type="transmembrane region" description="Helical" evidence="2">
    <location>
        <begin position="231"/>
        <end position="252"/>
    </location>
</feature>
<gene>
    <name evidence="3" type="ORF">HD841_002895</name>
</gene>
<feature type="transmembrane region" description="Helical" evidence="2">
    <location>
        <begin position="258"/>
        <end position="276"/>
    </location>
</feature>
<proteinExistence type="predicted"/>
<dbReference type="Proteomes" id="UP000517753">
    <property type="component" value="Unassembled WGS sequence"/>
</dbReference>
<feature type="transmembrane region" description="Helical" evidence="2">
    <location>
        <begin position="39"/>
        <end position="60"/>
    </location>
</feature>
<keyword evidence="2" id="KW-0472">Membrane</keyword>
<feature type="transmembrane region" description="Helical" evidence="2">
    <location>
        <begin position="166"/>
        <end position="197"/>
    </location>
</feature>
<name>A0A7Y9FPI0_9SPHN</name>
<dbReference type="RefSeq" id="WP_179509531.1">
    <property type="nucleotide sequence ID" value="NZ_JACCBY010000004.1"/>
</dbReference>
<accession>A0A7Y9FPI0</accession>